<name>A0ABP8XNF1_9ACTN</name>
<dbReference type="Proteomes" id="UP001499974">
    <property type="component" value="Unassembled WGS sequence"/>
</dbReference>
<gene>
    <name evidence="1" type="ORF">GCM10023349_32850</name>
</gene>
<accession>A0ABP8XNF1</accession>
<sequence length="462" mass="50586">MTSAPDIATVGQLRASGHVQQTLREEIRTNLLAALREGRDPWPGLHGFQDTVIPQLERALIAGHDIVLLGERGQGKTRLLRTMVGLLDEWTPVISGSELGEHPYEPITHASQIAAATYGDDLRVSWRHRDERYAEKLATPDTSVADLIGDVDPMKVAEGRSLGDPETIHFGLIPRSHRGIVAINELPDLAERIQVAMLNVMEERDIQIRGYVLRLPLDVLVVASANPEDYTNRGRIITPLKDRFGAEIRTHYPTELEDEVSVIRQEADLVAQVPDYLVEILARFTRALRESSSVDQRSGVSARFSIAGAETIAAAALHRATVQGEPEPVARVVDLQTAVEVLGGKIEFESGEEGREDEVLTHLLRTATAETVRHHFRGIDFAVLVQAVEAGAMITTGEQVTARDFLTGLPVLGESELYDEVCDRLGATNDGQRAGAIELALEGLYLSRKVGKDTDGSETVYG</sequence>
<evidence type="ECO:0000313" key="1">
    <source>
        <dbReference type="EMBL" id="GAA4711303.1"/>
    </source>
</evidence>
<protein>
    <submittedName>
        <fullName evidence="1">Sigma 54-interacting transcriptional regulator</fullName>
    </submittedName>
</protein>
<comment type="caution">
    <text evidence="1">The sequence shown here is derived from an EMBL/GenBank/DDBJ whole genome shotgun (WGS) entry which is preliminary data.</text>
</comment>
<dbReference type="PANTHER" id="PTHR30267:SF2">
    <property type="entry name" value="PROTEIN PRKA"/>
    <property type="match status" value="1"/>
</dbReference>
<dbReference type="EMBL" id="BAABKM010000002">
    <property type="protein sequence ID" value="GAA4711303.1"/>
    <property type="molecule type" value="Genomic_DNA"/>
</dbReference>
<dbReference type="PANTHER" id="PTHR30267">
    <property type="entry name" value="PROTEIN KINASE PRKA"/>
    <property type="match status" value="1"/>
</dbReference>
<dbReference type="SUPFAM" id="SSF52540">
    <property type="entry name" value="P-loop containing nucleoside triphosphate hydrolases"/>
    <property type="match status" value="1"/>
</dbReference>
<organism evidence="1 2">
    <name type="scientific">Nocardioides conyzicola</name>
    <dbReference type="NCBI Taxonomy" id="1651781"/>
    <lineage>
        <taxon>Bacteria</taxon>
        <taxon>Bacillati</taxon>
        <taxon>Actinomycetota</taxon>
        <taxon>Actinomycetes</taxon>
        <taxon>Propionibacteriales</taxon>
        <taxon>Nocardioidaceae</taxon>
        <taxon>Nocardioides</taxon>
    </lineage>
</organism>
<reference evidence="2" key="1">
    <citation type="journal article" date="2019" name="Int. J. Syst. Evol. Microbiol.">
        <title>The Global Catalogue of Microorganisms (GCM) 10K type strain sequencing project: providing services to taxonomists for standard genome sequencing and annotation.</title>
        <authorList>
            <consortium name="The Broad Institute Genomics Platform"/>
            <consortium name="The Broad Institute Genome Sequencing Center for Infectious Disease"/>
            <person name="Wu L."/>
            <person name="Ma J."/>
        </authorList>
    </citation>
    <scope>NUCLEOTIDE SEQUENCE [LARGE SCALE GENOMIC DNA]</scope>
    <source>
        <strain evidence="2">JCM 18531</strain>
    </source>
</reference>
<proteinExistence type="predicted"/>
<dbReference type="RefSeq" id="WP_345522480.1">
    <property type="nucleotide sequence ID" value="NZ_BAABKM010000002.1"/>
</dbReference>
<dbReference type="Gene3D" id="3.40.50.300">
    <property type="entry name" value="P-loop containing nucleotide triphosphate hydrolases"/>
    <property type="match status" value="1"/>
</dbReference>
<evidence type="ECO:0000313" key="2">
    <source>
        <dbReference type="Proteomes" id="UP001499974"/>
    </source>
</evidence>
<keyword evidence="2" id="KW-1185">Reference proteome</keyword>
<dbReference type="InterPro" id="IPR027417">
    <property type="entry name" value="P-loop_NTPase"/>
</dbReference>